<feature type="domain" description="PTS EIIB type-2" evidence="5">
    <location>
        <begin position="5"/>
        <end position="60"/>
    </location>
</feature>
<dbReference type="Gene3D" id="3.40.50.2300">
    <property type="match status" value="1"/>
</dbReference>
<evidence type="ECO:0000256" key="3">
    <source>
        <dbReference type="ARBA" id="ARBA00022679"/>
    </source>
</evidence>
<keyword evidence="1" id="KW-0813">Transport</keyword>
<evidence type="ECO:0000313" key="6">
    <source>
        <dbReference type="EMBL" id="SQK74562.1"/>
    </source>
</evidence>
<dbReference type="KEGG" id="tpty:NCTC11468_01654"/>
<dbReference type="RefSeq" id="WP_197709880.1">
    <property type="nucleotide sequence ID" value="NZ_LS483499.1"/>
</dbReference>
<dbReference type="InterPro" id="IPR050864">
    <property type="entry name" value="Bacterial_PTS_Sugar_Transport"/>
</dbReference>
<dbReference type="InterPro" id="IPR013011">
    <property type="entry name" value="PTS_EIIB_2"/>
</dbReference>
<keyword evidence="3" id="KW-0808">Transferase</keyword>
<dbReference type="GO" id="GO:0005886">
    <property type="term" value="C:plasma membrane"/>
    <property type="evidence" value="ECO:0007669"/>
    <property type="project" value="TreeGrafter"/>
</dbReference>
<dbReference type="GO" id="GO:0008982">
    <property type="term" value="F:protein-N(PI)-phosphohistidine-sugar phosphotransferase activity"/>
    <property type="evidence" value="ECO:0007669"/>
    <property type="project" value="InterPro"/>
</dbReference>
<dbReference type="PROSITE" id="PS51099">
    <property type="entry name" value="PTS_EIIB_TYPE_2"/>
    <property type="match status" value="1"/>
</dbReference>
<accession>A0A2X5PCR0</accession>
<keyword evidence="4" id="KW-0598">Phosphotransferase system</keyword>
<dbReference type="SUPFAM" id="SSF52794">
    <property type="entry name" value="PTS system IIB component-like"/>
    <property type="match status" value="1"/>
</dbReference>
<gene>
    <name evidence="6" type="primary">fruA_2</name>
    <name evidence="6" type="ORF">NCTC11468_01654</name>
</gene>
<dbReference type="Pfam" id="PF02302">
    <property type="entry name" value="PTS_IIB"/>
    <property type="match status" value="1"/>
</dbReference>
<dbReference type="GO" id="GO:0090563">
    <property type="term" value="F:protein-phosphocysteine-sugar phosphotransferase activity"/>
    <property type="evidence" value="ECO:0007669"/>
    <property type="project" value="TreeGrafter"/>
</dbReference>
<evidence type="ECO:0000256" key="1">
    <source>
        <dbReference type="ARBA" id="ARBA00022448"/>
    </source>
</evidence>
<proteinExistence type="predicted"/>
<dbReference type="InterPro" id="IPR003501">
    <property type="entry name" value="PTS_EIIB_2/3"/>
</dbReference>
<keyword evidence="2" id="KW-0762">Sugar transport</keyword>
<dbReference type="AlphaFoldDB" id="A0A2X5PCR0"/>
<dbReference type="Proteomes" id="UP000248758">
    <property type="component" value="Chromosome 1"/>
</dbReference>
<dbReference type="PANTHER" id="PTHR30505:SF0">
    <property type="entry name" value="FRUCTOSE-LIKE PTS SYSTEM EIIBC COMPONENT-RELATED"/>
    <property type="match status" value="1"/>
</dbReference>
<evidence type="ECO:0000259" key="5">
    <source>
        <dbReference type="PROSITE" id="PS51099"/>
    </source>
</evidence>
<name>A0A2X5PCR0_9GAMM</name>
<protein>
    <submittedName>
        <fullName evidence="6">EIIBC-Fru</fullName>
    </submittedName>
</protein>
<evidence type="ECO:0000256" key="4">
    <source>
        <dbReference type="ARBA" id="ARBA00022683"/>
    </source>
</evidence>
<dbReference type="GO" id="GO:0009401">
    <property type="term" value="P:phosphoenolpyruvate-dependent sugar phosphotransferase system"/>
    <property type="evidence" value="ECO:0007669"/>
    <property type="project" value="UniProtKB-KW"/>
</dbReference>
<dbReference type="InterPro" id="IPR036095">
    <property type="entry name" value="PTS_EIIB-like_sf"/>
</dbReference>
<dbReference type="PANTHER" id="PTHR30505">
    <property type="entry name" value="FRUCTOSE-LIKE PERMEASE"/>
    <property type="match status" value="1"/>
</dbReference>
<reference evidence="6 7" key="1">
    <citation type="submission" date="2018-06" db="EMBL/GenBank/DDBJ databases">
        <authorList>
            <consortium name="Pathogen Informatics"/>
            <person name="Doyle S."/>
        </authorList>
    </citation>
    <scope>NUCLEOTIDE SEQUENCE [LARGE SCALE GENOMIC DNA]</scope>
    <source>
        <strain evidence="6 7">NCTC11468</strain>
    </source>
</reference>
<dbReference type="EMBL" id="LS483499">
    <property type="protein sequence ID" value="SQK74562.1"/>
    <property type="molecule type" value="Genomic_DNA"/>
</dbReference>
<evidence type="ECO:0000256" key="2">
    <source>
        <dbReference type="ARBA" id="ARBA00022597"/>
    </source>
</evidence>
<sequence length="60" mass="6410">MNERIIAVTACPTGVAHTFMAAEALKTAAAKRGFPFKAETRGSVGPVTPSVMKISMKLMW</sequence>
<evidence type="ECO:0000313" key="7">
    <source>
        <dbReference type="Proteomes" id="UP000248758"/>
    </source>
</evidence>
<organism evidence="6 7">
    <name type="scientific">Tatumella ptyseos</name>
    <dbReference type="NCBI Taxonomy" id="82987"/>
    <lineage>
        <taxon>Bacteria</taxon>
        <taxon>Pseudomonadati</taxon>
        <taxon>Pseudomonadota</taxon>
        <taxon>Gammaproteobacteria</taxon>
        <taxon>Enterobacterales</taxon>
        <taxon>Erwiniaceae</taxon>
        <taxon>Tatumella</taxon>
    </lineage>
</organism>